<evidence type="ECO:0000256" key="2">
    <source>
        <dbReference type="SAM" id="Phobius"/>
    </source>
</evidence>
<keyword evidence="2" id="KW-0472">Membrane</keyword>
<organism evidence="3">
    <name type="scientific">Oryza brachyantha</name>
    <name type="common">malo sina</name>
    <dbReference type="NCBI Taxonomy" id="4533"/>
    <lineage>
        <taxon>Eukaryota</taxon>
        <taxon>Viridiplantae</taxon>
        <taxon>Streptophyta</taxon>
        <taxon>Embryophyta</taxon>
        <taxon>Tracheophyta</taxon>
        <taxon>Spermatophyta</taxon>
        <taxon>Magnoliopsida</taxon>
        <taxon>Liliopsida</taxon>
        <taxon>Poales</taxon>
        <taxon>Poaceae</taxon>
        <taxon>BOP clade</taxon>
        <taxon>Oryzoideae</taxon>
        <taxon>Oryzeae</taxon>
        <taxon>Oryzinae</taxon>
        <taxon>Oryza</taxon>
    </lineage>
</organism>
<dbReference type="AlphaFoldDB" id="J3M257"/>
<keyword evidence="2" id="KW-1133">Transmembrane helix</keyword>
<evidence type="ECO:0000313" key="3">
    <source>
        <dbReference type="EnsemblPlants" id="OB04G34820.1"/>
    </source>
</evidence>
<evidence type="ECO:0000313" key="4">
    <source>
        <dbReference type="Proteomes" id="UP000006038"/>
    </source>
</evidence>
<evidence type="ECO:0000256" key="1">
    <source>
        <dbReference type="SAM" id="MobiDB-lite"/>
    </source>
</evidence>
<sequence>MVRALDGPTAGDGFGFMPTAHAASWWVLVAFAFAAALAVVAIAVFGCADGPEDRRRKKKDEKKRRREGGDGGGDDGGDAGGAQTHTAAGITTMDMAETTAAGTTITTDMAETTVEAGTTMVVETMDYPVLLVYSNPMNMTLRDRVRKRREEEEDDDMMLFIFPALSPVGSDRATLPLYEQDISYYEDRL</sequence>
<accession>J3M257</accession>
<dbReference type="Proteomes" id="UP000006038">
    <property type="component" value="Chromosome 4"/>
</dbReference>
<protein>
    <submittedName>
        <fullName evidence="3">Uncharacterized protein</fullName>
    </submittedName>
</protein>
<dbReference type="EnsemblPlants" id="OB04G34820.1">
    <property type="protein sequence ID" value="OB04G34820.1"/>
    <property type="gene ID" value="OB04G34820"/>
</dbReference>
<keyword evidence="2" id="KW-0812">Transmembrane</keyword>
<feature type="compositionally biased region" description="Basic residues" evidence="1">
    <location>
        <begin position="55"/>
        <end position="66"/>
    </location>
</feature>
<proteinExistence type="predicted"/>
<dbReference type="HOGENOM" id="CLU_1436478_0_0_1"/>
<feature type="region of interest" description="Disordered" evidence="1">
    <location>
        <begin position="51"/>
        <end position="92"/>
    </location>
</feature>
<keyword evidence="4" id="KW-1185">Reference proteome</keyword>
<dbReference type="Gramene" id="OB04G34820.1">
    <property type="protein sequence ID" value="OB04G34820.1"/>
    <property type="gene ID" value="OB04G34820"/>
</dbReference>
<reference evidence="3" key="2">
    <citation type="submission" date="2013-04" db="UniProtKB">
        <authorList>
            <consortium name="EnsemblPlants"/>
        </authorList>
    </citation>
    <scope>IDENTIFICATION</scope>
</reference>
<reference evidence="3" key="1">
    <citation type="journal article" date="2013" name="Nat. Commun.">
        <title>Whole-genome sequencing of Oryza brachyantha reveals mechanisms underlying Oryza genome evolution.</title>
        <authorList>
            <person name="Chen J."/>
            <person name="Huang Q."/>
            <person name="Gao D."/>
            <person name="Wang J."/>
            <person name="Lang Y."/>
            <person name="Liu T."/>
            <person name="Li B."/>
            <person name="Bai Z."/>
            <person name="Luis Goicoechea J."/>
            <person name="Liang C."/>
            <person name="Chen C."/>
            <person name="Zhang W."/>
            <person name="Sun S."/>
            <person name="Liao Y."/>
            <person name="Zhang X."/>
            <person name="Yang L."/>
            <person name="Song C."/>
            <person name="Wang M."/>
            <person name="Shi J."/>
            <person name="Liu G."/>
            <person name="Liu J."/>
            <person name="Zhou H."/>
            <person name="Zhou W."/>
            <person name="Yu Q."/>
            <person name="An N."/>
            <person name="Chen Y."/>
            <person name="Cai Q."/>
            <person name="Wang B."/>
            <person name="Liu B."/>
            <person name="Min J."/>
            <person name="Huang Y."/>
            <person name="Wu H."/>
            <person name="Li Z."/>
            <person name="Zhang Y."/>
            <person name="Yin Y."/>
            <person name="Song W."/>
            <person name="Jiang J."/>
            <person name="Jackson S.A."/>
            <person name="Wing R.A."/>
            <person name="Wang J."/>
            <person name="Chen M."/>
        </authorList>
    </citation>
    <scope>NUCLEOTIDE SEQUENCE [LARGE SCALE GENOMIC DNA]</scope>
    <source>
        <strain evidence="3">cv. IRGC 101232</strain>
    </source>
</reference>
<name>J3M257_ORYBR</name>
<feature type="transmembrane region" description="Helical" evidence="2">
    <location>
        <begin position="25"/>
        <end position="48"/>
    </location>
</feature>